<proteinExistence type="predicted"/>
<comment type="caution">
    <text evidence="2">The sequence shown here is derived from an EMBL/GenBank/DDBJ whole genome shotgun (WGS) entry which is preliminary data.</text>
</comment>
<keyword evidence="1" id="KW-1133">Transmembrane helix</keyword>
<name>A0ABS0GQ77_9ACTN</name>
<keyword evidence="1" id="KW-0812">Transmembrane</keyword>
<gene>
    <name evidence="2" type="ORF">I0C86_04230</name>
</gene>
<feature type="transmembrane region" description="Helical" evidence="1">
    <location>
        <begin position="43"/>
        <end position="65"/>
    </location>
</feature>
<dbReference type="EMBL" id="JADPUN010000062">
    <property type="protein sequence ID" value="MBF9128204.1"/>
    <property type="molecule type" value="Genomic_DNA"/>
</dbReference>
<evidence type="ECO:0000256" key="1">
    <source>
        <dbReference type="SAM" id="Phobius"/>
    </source>
</evidence>
<protein>
    <submittedName>
        <fullName evidence="2">Uncharacterized protein</fullName>
    </submittedName>
</protein>
<keyword evidence="1" id="KW-0472">Membrane</keyword>
<reference evidence="2 3" key="1">
    <citation type="submission" date="2020-11" db="EMBL/GenBank/DDBJ databases">
        <title>A novel isolate from a Black sea contaminated sediment with potential to produce alkanes: Plantactinospora alkalitolerans sp. nov.</title>
        <authorList>
            <person name="Carro L."/>
            <person name="Veyisoglu A."/>
            <person name="Guven K."/>
            <person name="Schumann P."/>
            <person name="Klenk H.-P."/>
            <person name="Sahin N."/>
        </authorList>
    </citation>
    <scope>NUCLEOTIDE SEQUENCE [LARGE SCALE GENOMIC DNA]</scope>
    <source>
        <strain evidence="2 3">S1510</strain>
    </source>
</reference>
<sequence length="427" mass="45226">MRRNLEDDLTRTFRAAALAAPDAEPEFSATVAARRRRHARTRIAGMAAVVTAVVAVTAGVAVTGLPGFRHAGPAQSLGAIQVPIGSLPTVDLSVAEPYRDVWPDAVVELPYPLPDGRTYSVEAALDADSYLLRPWVDGVPALPVVLDAVTGAVRELGTVPTSGYTTYDEAGGGVTEHHIVWVVAAQETGGARYREVWSAPRDGGAAVRRARFGPDHTMTVTVAEVGGAFYAGVGPVGQGVGMVYRIPDGGEPQQVTGSDGYDLRYGPWALPYPVGPVDVAELTRPAAPPEVPTFWNVATGERRTPRTLDGVTMIECTPLVCLGRTADSFVSYGADGSRPLRATGVAVEPAGTDDAVRSLRSDTSVLFDSTGRFVQIRQSPSGDVHLWDREANTVGRQQENEGAMGDGLIDLGQSGGKQRLLNLKRIH</sequence>
<dbReference type="RefSeq" id="WP_196199862.1">
    <property type="nucleotide sequence ID" value="NZ_JADPUN010000062.1"/>
</dbReference>
<keyword evidence="3" id="KW-1185">Reference proteome</keyword>
<evidence type="ECO:0000313" key="3">
    <source>
        <dbReference type="Proteomes" id="UP000638560"/>
    </source>
</evidence>
<organism evidence="2 3">
    <name type="scientific">Plantactinospora alkalitolerans</name>
    <dbReference type="NCBI Taxonomy" id="2789879"/>
    <lineage>
        <taxon>Bacteria</taxon>
        <taxon>Bacillati</taxon>
        <taxon>Actinomycetota</taxon>
        <taxon>Actinomycetes</taxon>
        <taxon>Micromonosporales</taxon>
        <taxon>Micromonosporaceae</taxon>
        <taxon>Plantactinospora</taxon>
    </lineage>
</organism>
<evidence type="ECO:0000313" key="2">
    <source>
        <dbReference type="EMBL" id="MBF9128204.1"/>
    </source>
</evidence>
<accession>A0ABS0GQ77</accession>
<dbReference type="Proteomes" id="UP000638560">
    <property type="component" value="Unassembled WGS sequence"/>
</dbReference>